<feature type="domain" description="MacB-like periplasmic core" evidence="8">
    <location>
        <begin position="20"/>
        <end position="265"/>
    </location>
</feature>
<keyword evidence="3 6" id="KW-0812">Transmembrane</keyword>
<dbReference type="Proteomes" id="UP001431235">
    <property type="component" value="Unassembled WGS sequence"/>
</dbReference>
<proteinExistence type="predicted"/>
<comment type="caution">
    <text evidence="9">The sequence shown here is derived from an EMBL/GenBank/DDBJ whole genome shotgun (WGS) entry which is preliminary data.</text>
</comment>
<evidence type="ECO:0000313" key="10">
    <source>
        <dbReference type="Proteomes" id="UP001431235"/>
    </source>
</evidence>
<dbReference type="Pfam" id="PF12704">
    <property type="entry name" value="MacB_PCD"/>
    <property type="match status" value="1"/>
</dbReference>
<feature type="transmembrane region" description="Helical" evidence="6">
    <location>
        <begin position="404"/>
        <end position="423"/>
    </location>
</feature>
<gene>
    <name evidence="9" type="ORF">K5L01_11445</name>
</gene>
<sequence>MLGYYLHLALRSFRRNTVLTALMVLTIAVGIGATMTTLGLYFVLAGDPIPDRSARLFYPRIEPRTLRKDASLDKEPLNQLTRHDAEELLRQKRADRQALMTAGLLTVLPDGSAGQPFRVNARYTSADFFPMFGVPLRSGTAWSAADDEARAQVAVIDRRLASRLYGTEAAVGREIRLPQGVFRVVGVLDDWKPTPRFYDLTNQRYGGEEQLLLPFSTSRALRLDVQGSMHCWGSGSKGEEGGHALNAPCAWLQYWVELDSPRKADAYLEYLAAYSDAQRAGGRFERPTNVRLDDVMGWLDYNRIVPNDVRLQMWLAFGFLLACLINTVSLLLAKFLRRGGEIGIRRSLGASRLDIFKQCLTEAGVIGLAGGLLGLGFAALGLWLIRQQPDDYAKLAHMDGTTLWLTFALAVAVSLLAGLLPAWRAMQVAPALQLKSQ</sequence>
<evidence type="ECO:0000256" key="6">
    <source>
        <dbReference type="SAM" id="Phobius"/>
    </source>
</evidence>
<reference evidence="9 10" key="1">
    <citation type="submission" date="2021-08" db="EMBL/GenBank/DDBJ databases">
        <title>Novel members of of the genus Stenotrophomonas from differernt environment.</title>
        <authorList>
            <person name="Deng Y."/>
        </authorList>
    </citation>
    <scope>NUCLEOTIDE SEQUENCE [LARGE SCALE GENOMIC DNA]</scope>
    <source>
        <strain evidence="9 10">CPCC 101365</strain>
    </source>
</reference>
<keyword evidence="4 6" id="KW-1133">Transmembrane helix</keyword>
<evidence type="ECO:0000256" key="3">
    <source>
        <dbReference type="ARBA" id="ARBA00022692"/>
    </source>
</evidence>
<evidence type="ECO:0000259" key="7">
    <source>
        <dbReference type="Pfam" id="PF02687"/>
    </source>
</evidence>
<keyword evidence="2" id="KW-1003">Cell membrane</keyword>
<evidence type="ECO:0000256" key="1">
    <source>
        <dbReference type="ARBA" id="ARBA00004651"/>
    </source>
</evidence>
<dbReference type="InterPro" id="IPR003838">
    <property type="entry name" value="ABC3_permease_C"/>
</dbReference>
<name>A0ABT0SIX5_9GAMM</name>
<dbReference type="PANTHER" id="PTHR30572">
    <property type="entry name" value="MEMBRANE COMPONENT OF TRANSPORTER-RELATED"/>
    <property type="match status" value="1"/>
</dbReference>
<feature type="domain" description="ABC3 transporter permease C-terminal" evidence="7">
    <location>
        <begin position="315"/>
        <end position="428"/>
    </location>
</feature>
<evidence type="ECO:0000259" key="8">
    <source>
        <dbReference type="Pfam" id="PF12704"/>
    </source>
</evidence>
<evidence type="ECO:0000256" key="2">
    <source>
        <dbReference type="ARBA" id="ARBA00022475"/>
    </source>
</evidence>
<evidence type="ECO:0000256" key="5">
    <source>
        <dbReference type="ARBA" id="ARBA00023136"/>
    </source>
</evidence>
<evidence type="ECO:0000256" key="4">
    <source>
        <dbReference type="ARBA" id="ARBA00022989"/>
    </source>
</evidence>
<protein>
    <submittedName>
        <fullName evidence="9">ABC transporter permease</fullName>
    </submittedName>
</protein>
<comment type="subcellular location">
    <subcellularLocation>
        <location evidence="1">Cell membrane</location>
        <topology evidence="1">Multi-pass membrane protein</topology>
    </subcellularLocation>
</comment>
<feature type="transmembrane region" description="Helical" evidence="6">
    <location>
        <begin position="313"/>
        <end position="336"/>
    </location>
</feature>
<keyword evidence="5 6" id="KW-0472">Membrane</keyword>
<feature type="transmembrane region" description="Helical" evidence="6">
    <location>
        <begin position="363"/>
        <end position="384"/>
    </location>
</feature>
<dbReference type="InterPro" id="IPR050250">
    <property type="entry name" value="Macrolide_Exporter_MacB"/>
</dbReference>
<dbReference type="RefSeq" id="WP_250064648.1">
    <property type="nucleotide sequence ID" value="NZ_JAIKTS010000004.1"/>
</dbReference>
<keyword evidence="10" id="KW-1185">Reference proteome</keyword>
<evidence type="ECO:0000313" key="9">
    <source>
        <dbReference type="EMBL" id="MCL7715256.1"/>
    </source>
</evidence>
<organism evidence="9 10">
    <name type="scientific">Stenotrophomonas mori</name>
    <dbReference type="NCBI Taxonomy" id="2871096"/>
    <lineage>
        <taxon>Bacteria</taxon>
        <taxon>Pseudomonadati</taxon>
        <taxon>Pseudomonadota</taxon>
        <taxon>Gammaproteobacteria</taxon>
        <taxon>Lysobacterales</taxon>
        <taxon>Lysobacteraceae</taxon>
        <taxon>Stenotrophomonas</taxon>
    </lineage>
</organism>
<dbReference type="EMBL" id="JAIKTS010000004">
    <property type="protein sequence ID" value="MCL7715256.1"/>
    <property type="molecule type" value="Genomic_DNA"/>
</dbReference>
<dbReference type="PANTHER" id="PTHR30572:SF18">
    <property type="entry name" value="ABC-TYPE MACROLIDE FAMILY EXPORT SYSTEM PERMEASE COMPONENT 2"/>
    <property type="match status" value="1"/>
</dbReference>
<dbReference type="InterPro" id="IPR025857">
    <property type="entry name" value="MacB_PCD"/>
</dbReference>
<accession>A0ABT0SIX5</accession>
<dbReference type="Pfam" id="PF02687">
    <property type="entry name" value="FtsX"/>
    <property type="match status" value="1"/>
</dbReference>
<feature type="transmembrane region" description="Helical" evidence="6">
    <location>
        <begin position="21"/>
        <end position="44"/>
    </location>
</feature>